<keyword evidence="3 11" id="KW-0597">Phosphoprotein</keyword>
<dbReference type="InterPro" id="IPR002575">
    <property type="entry name" value="Aminoglycoside_PTrfase"/>
</dbReference>
<evidence type="ECO:0000256" key="10">
    <source>
        <dbReference type="ARBA" id="ARBA00023016"/>
    </source>
</evidence>
<dbReference type="PANTHER" id="PTHR39573:SF1">
    <property type="entry name" value="STRESS RESPONSE KINASE A"/>
    <property type="match status" value="1"/>
</dbReference>
<dbReference type="STRING" id="1159017.SAMN02927930_02037"/>
<dbReference type="GO" id="GO:0005737">
    <property type="term" value="C:cytoplasm"/>
    <property type="evidence" value="ECO:0007669"/>
    <property type="project" value="UniProtKB-SubCell"/>
</dbReference>
<proteinExistence type="inferred from homology"/>
<feature type="domain" description="Aminoglycoside phosphotransferase" evidence="12">
    <location>
        <begin position="53"/>
        <end position="283"/>
    </location>
</feature>
<name>A0A1G6E347_9GAMM</name>
<dbReference type="PANTHER" id="PTHR39573">
    <property type="entry name" value="STRESS RESPONSE KINASE A"/>
    <property type="match status" value="1"/>
</dbReference>
<keyword evidence="1 11" id="KW-0963">Cytoplasm</keyword>
<gene>
    <name evidence="11" type="primary">srkA</name>
    <name evidence="13" type="ORF">SAMN02927930_02037</name>
</gene>
<keyword evidence="7 11" id="KW-0418">Kinase</keyword>
<keyword evidence="8 11" id="KW-0067">ATP-binding</keyword>
<dbReference type="EMBL" id="FMXN01000016">
    <property type="protein sequence ID" value="SDB51826.1"/>
    <property type="molecule type" value="Genomic_DNA"/>
</dbReference>
<dbReference type="GO" id="GO:0004674">
    <property type="term" value="F:protein serine/threonine kinase activity"/>
    <property type="evidence" value="ECO:0007669"/>
    <property type="project" value="UniProtKB-UniRule"/>
</dbReference>
<keyword evidence="14" id="KW-1185">Reference proteome</keyword>
<comment type="subunit">
    <text evidence="11">Monomer.</text>
</comment>
<keyword evidence="6 11" id="KW-0547">Nucleotide-binding</keyword>
<dbReference type="Gene3D" id="3.30.200.70">
    <property type="match status" value="1"/>
</dbReference>
<dbReference type="SUPFAM" id="SSF56112">
    <property type="entry name" value="Protein kinase-like (PK-like)"/>
    <property type="match status" value="1"/>
</dbReference>
<dbReference type="HAMAP" id="MF_01497">
    <property type="entry name" value="SrkA_kinase"/>
    <property type="match status" value="1"/>
</dbReference>
<comment type="catalytic activity">
    <reaction evidence="11">
        <text>L-seryl-[protein] + ATP = O-phospho-L-seryl-[protein] + ADP + H(+)</text>
        <dbReference type="Rhea" id="RHEA:17989"/>
        <dbReference type="Rhea" id="RHEA-COMP:9863"/>
        <dbReference type="Rhea" id="RHEA-COMP:11604"/>
        <dbReference type="ChEBI" id="CHEBI:15378"/>
        <dbReference type="ChEBI" id="CHEBI:29999"/>
        <dbReference type="ChEBI" id="CHEBI:30616"/>
        <dbReference type="ChEBI" id="CHEBI:83421"/>
        <dbReference type="ChEBI" id="CHEBI:456216"/>
        <dbReference type="EC" id="2.7.11.1"/>
    </reaction>
</comment>
<dbReference type="InterPro" id="IPR011009">
    <property type="entry name" value="Kinase-like_dom_sf"/>
</dbReference>
<dbReference type="Gene3D" id="1.10.510.10">
    <property type="entry name" value="Transferase(Phosphotransferase) domain 1"/>
    <property type="match status" value="1"/>
</dbReference>
<evidence type="ECO:0000313" key="14">
    <source>
        <dbReference type="Proteomes" id="UP000199626"/>
    </source>
</evidence>
<reference evidence="14" key="1">
    <citation type="submission" date="2016-10" db="EMBL/GenBank/DDBJ databases">
        <authorList>
            <person name="Varghese N."/>
            <person name="Submissions S."/>
        </authorList>
    </citation>
    <scope>NUCLEOTIDE SEQUENCE [LARGE SCALE GENOMIC DNA]</scope>
    <source>
        <strain evidence="14">CGMCC 1.10824</strain>
    </source>
</reference>
<comment type="catalytic activity">
    <reaction evidence="11">
        <text>L-threonyl-[protein] + ATP = O-phospho-L-threonyl-[protein] + ADP + H(+)</text>
        <dbReference type="Rhea" id="RHEA:46608"/>
        <dbReference type="Rhea" id="RHEA-COMP:11060"/>
        <dbReference type="Rhea" id="RHEA-COMP:11605"/>
        <dbReference type="ChEBI" id="CHEBI:15378"/>
        <dbReference type="ChEBI" id="CHEBI:30013"/>
        <dbReference type="ChEBI" id="CHEBI:30616"/>
        <dbReference type="ChEBI" id="CHEBI:61977"/>
        <dbReference type="ChEBI" id="CHEBI:456216"/>
        <dbReference type="EC" id="2.7.11.1"/>
    </reaction>
</comment>
<feature type="active site" evidence="11">
    <location>
        <position position="235"/>
    </location>
</feature>
<accession>A0A1G6E347</accession>
<dbReference type="Gene3D" id="1.20.1270.170">
    <property type="match status" value="1"/>
</dbReference>
<evidence type="ECO:0000313" key="13">
    <source>
        <dbReference type="EMBL" id="SDB51826.1"/>
    </source>
</evidence>
<comment type="cofactor">
    <cofactor evidence="11">
        <name>Mg(2+)</name>
        <dbReference type="ChEBI" id="CHEBI:18420"/>
    </cofactor>
</comment>
<feature type="active site" description="Proton acceptor" evidence="11">
    <location>
        <position position="218"/>
    </location>
</feature>
<dbReference type="AlphaFoldDB" id="A0A1G6E347"/>
<dbReference type="Proteomes" id="UP000199626">
    <property type="component" value="Unassembled WGS sequence"/>
</dbReference>
<keyword evidence="2 11" id="KW-0723">Serine/threonine-protein kinase</keyword>
<evidence type="ECO:0000256" key="7">
    <source>
        <dbReference type="ARBA" id="ARBA00022777"/>
    </source>
</evidence>
<organism evidence="13 14">
    <name type="scientific">Pseudidiomarina indica</name>
    <dbReference type="NCBI Taxonomy" id="1159017"/>
    <lineage>
        <taxon>Bacteria</taxon>
        <taxon>Pseudomonadati</taxon>
        <taxon>Pseudomonadota</taxon>
        <taxon>Gammaproteobacteria</taxon>
        <taxon>Alteromonadales</taxon>
        <taxon>Idiomarinaceae</taxon>
        <taxon>Pseudidiomarina</taxon>
    </lineage>
</organism>
<dbReference type="GO" id="GO:0000287">
    <property type="term" value="F:magnesium ion binding"/>
    <property type="evidence" value="ECO:0007669"/>
    <property type="project" value="UniProtKB-UniRule"/>
</dbReference>
<evidence type="ECO:0000256" key="5">
    <source>
        <dbReference type="ARBA" id="ARBA00022723"/>
    </source>
</evidence>
<evidence type="ECO:0000259" key="12">
    <source>
        <dbReference type="Pfam" id="PF01636"/>
    </source>
</evidence>
<keyword evidence="10 11" id="KW-0346">Stress response</keyword>
<evidence type="ECO:0000256" key="9">
    <source>
        <dbReference type="ARBA" id="ARBA00022842"/>
    </source>
</evidence>
<comment type="function">
    <text evidence="11">A protein kinase that phosphorylates Ser and Thr residues. Probably acts to suppress the effects of stress linked to accumulation of reactive oxygen species. Probably involved in the extracytoplasmic stress response.</text>
</comment>
<dbReference type="InterPro" id="IPR032882">
    <property type="entry name" value="SrkA/RdoA"/>
</dbReference>
<feature type="site" description="ATP" evidence="11">
    <location>
        <position position="53"/>
    </location>
</feature>
<feature type="binding site" evidence="11">
    <location>
        <position position="223"/>
    </location>
    <ligand>
        <name>Mg(2+)</name>
        <dbReference type="ChEBI" id="CHEBI:18420"/>
    </ligand>
</feature>
<dbReference type="GO" id="GO:0005524">
    <property type="term" value="F:ATP binding"/>
    <property type="evidence" value="ECO:0007669"/>
    <property type="project" value="UniProtKB-UniRule"/>
</dbReference>
<evidence type="ECO:0000256" key="2">
    <source>
        <dbReference type="ARBA" id="ARBA00022527"/>
    </source>
</evidence>
<protein>
    <recommendedName>
        <fullName evidence="11">Stress response kinase A</fullName>
        <ecNumber evidence="11">2.7.11.1</ecNumber>
    </recommendedName>
    <alternativeName>
        <fullName evidence="11">Serine/threonine-protein kinase SrkA</fullName>
    </alternativeName>
</protein>
<dbReference type="NCBIfam" id="NF008738">
    <property type="entry name" value="PRK11768.1"/>
    <property type="match status" value="1"/>
</dbReference>
<dbReference type="Pfam" id="PF01636">
    <property type="entry name" value="APH"/>
    <property type="match status" value="1"/>
</dbReference>
<keyword evidence="9 11" id="KW-0460">Magnesium</keyword>
<evidence type="ECO:0000256" key="6">
    <source>
        <dbReference type="ARBA" id="ARBA00022741"/>
    </source>
</evidence>
<dbReference type="EC" id="2.7.11.1" evidence="11"/>
<evidence type="ECO:0000256" key="11">
    <source>
        <dbReference type="HAMAP-Rule" id="MF_01497"/>
    </source>
</evidence>
<comment type="subcellular location">
    <subcellularLocation>
        <location evidence="11">Cytoplasm</location>
    </subcellularLocation>
</comment>
<keyword evidence="4 11" id="KW-0808">Transferase</keyword>
<dbReference type="GO" id="GO:0106310">
    <property type="term" value="F:protein serine kinase activity"/>
    <property type="evidence" value="ECO:0007669"/>
    <property type="project" value="RHEA"/>
</dbReference>
<evidence type="ECO:0000256" key="3">
    <source>
        <dbReference type="ARBA" id="ARBA00022553"/>
    </source>
</evidence>
<evidence type="ECO:0000256" key="4">
    <source>
        <dbReference type="ARBA" id="ARBA00022679"/>
    </source>
</evidence>
<keyword evidence="5 11" id="KW-0479">Metal-binding</keyword>
<evidence type="ECO:0000256" key="8">
    <source>
        <dbReference type="ARBA" id="ARBA00022840"/>
    </source>
</evidence>
<evidence type="ECO:0000256" key="1">
    <source>
        <dbReference type="ARBA" id="ARBA00022490"/>
    </source>
</evidence>
<comment type="similarity">
    <text evidence="11">Belongs to the SrkA/RdoA protein kinase family.</text>
</comment>
<sequence>MLMAAFKVAMSVDSYMIDAEQDFSFQNLTPERIVDALAAVGVDPQSGLLALNSYENRVYQFTADDQRRYVAKFYRPARWSDAAILEEHQFTLELAQEEIPAVAPLLLHGTTLHCYQGYRFAVFPSVGGRAVEPGDLDQLERIGRQLGRLHAVAKQGQFQHRPSMNLPVDLEAALAALRSSPLLPAGLHDAFFTIAELITTQLQQVDLSVFAQQRLHGDSHLGNMLLRDEQLMFVDFDDARTGPAIQDLWMMLAGEDRAECTLQLDVLLEGYQEFCDFDLREVQLIEPLRSFRIIYYMAWLARRWNDSAFQRAFPWFAEQRYWEQQVLTLKEQYAALQEPPLQLQPQY</sequence>
<feature type="binding site" evidence="11">
    <location>
        <position position="235"/>
    </location>
    <ligand>
        <name>Mg(2+)</name>
        <dbReference type="ChEBI" id="CHEBI:18420"/>
    </ligand>
</feature>